<evidence type="ECO:0000256" key="6">
    <source>
        <dbReference type="ARBA" id="ARBA00022729"/>
    </source>
</evidence>
<dbReference type="VEuPathDB" id="FungiDB:A1O7_01846"/>
<dbReference type="InterPro" id="IPR008427">
    <property type="entry name" value="Extracellular_membr_CFEM_dom"/>
</dbReference>
<sequence>MVSTLSVVKTVVLLLLYVRCSVASYEKWEDLPSCAQDCLTQTVNASLAGCNELSIGCFCDNGFATAAFEVCLASDGPCDSDPVNTDSEDFESNVLCNANTDSGFRFTAVKGTETVILGLGANKGEGMTMANTDQGQTTAPSSAPSSSLSSSSPTTVSASVTSPAYTSAPVATRITPGILTSVSTVVVELSSVEATSTATTGTSIESAVTTVVVVAAASAKLTSMLIFVSGFLMTWVPAIIAETFGWP</sequence>
<feature type="domain" description="CFEM" evidence="11">
    <location>
        <begin position="29"/>
        <end position="75"/>
    </location>
</feature>
<keyword evidence="7" id="KW-1015">Disulfide bond</keyword>
<keyword evidence="5" id="KW-0325">Glycoprotein</keyword>
<evidence type="ECO:0000256" key="3">
    <source>
        <dbReference type="ARBA" id="ARBA00010031"/>
    </source>
</evidence>
<organism evidence="12 13">
    <name type="scientific">Cladophialophora yegresii CBS 114405</name>
    <dbReference type="NCBI Taxonomy" id="1182544"/>
    <lineage>
        <taxon>Eukaryota</taxon>
        <taxon>Fungi</taxon>
        <taxon>Dikarya</taxon>
        <taxon>Ascomycota</taxon>
        <taxon>Pezizomycotina</taxon>
        <taxon>Eurotiomycetes</taxon>
        <taxon>Chaetothyriomycetidae</taxon>
        <taxon>Chaetothyriales</taxon>
        <taxon>Herpotrichiellaceae</taxon>
        <taxon>Cladophialophora</taxon>
    </lineage>
</organism>
<keyword evidence="6 10" id="KW-0732">Signal</keyword>
<comment type="subcellular location">
    <subcellularLocation>
        <location evidence="1">Membrane</location>
        <topology evidence="1">Lipid-anchor</topology>
        <topology evidence="1">GPI-anchor</topology>
    </subcellularLocation>
    <subcellularLocation>
        <location evidence="2">Secreted</location>
    </subcellularLocation>
</comment>
<name>W9WKI4_9EURO</name>
<evidence type="ECO:0000313" key="12">
    <source>
        <dbReference type="EMBL" id="EXJ65505.1"/>
    </source>
</evidence>
<dbReference type="EMBL" id="AMGW01000001">
    <property type="protein sequence ID" value="EXJ65505.1"/>
    <property type="molecule type" value="Genomic_DNA"/>
</dbReference>
<protein>
    <recommendedName>
        <fullName evidence="11">CFEM domain-containing protein</fullName>
    </recommendedName>
</protein>
<evidence type="ECO:0000256" key="1">
    <source>
        <dbReference type="ARBA" id="ARBA00004589"/>
    </source>
</evidence>
<dbReference type="GO" id="GO:0098552">
    <property type="term" value="C:side of membrane"/>
    <property type="evidence" value="ECO:0007669"/>
    <property type="project" value="UniProtKB-KW"/>
</dbReference>
<feature type="region of interest" description="Disordered" evidence="9">
    <location>
        <begin position="126"/>
        <end position="154"/>
    </location>
</feature>
<dbReference type="HOGENOM" id="CLU_1214631_0_0_1"/>
<comment type="caution">
    <text evidence="12">The sequence shown here is derived from an EMBL/GenBank/DDBJ whole genome shotgun (WGS) entry which is preliminary data.</text>
</comment>
<feature type="compositionally biased region" description="Low complexity" evidence="9">
    <location>
        <begin position="137"/>
        <end position="154"/>
    </location>
</feature>
<feature type="signal peptide" evidence="10">
    <location>
        <begin position="1"/>
        <end position="23"/>
    </location>
</feature>
<evidence type="ECO:0000313" key="13">
    <source>
        <dbReference type="Proteomes" id="UP000019473"/>
    </source>
</evidence>
<feature type="chain" id="PRO_5004933670" description="CFEM domain-containing protein" evidence="10">
    <location>
        <begin position="24"/>
        <end position="247"/>
    </location>
</feature>
<keyword evidence="4" id="KW-0964">Secreted</keyword>
<comment type="similarity">
    <text evidence="3">Belongs to the RBT5 family.</text>
</comment>
<evidence type="ECO:0000256" key="2">
    <source>
        <dbReference type="ARBA" id="ARBA00004613"/>
    </source>
</evidence>
<keyword evidence="5" id="KW-0336">GPI-anchor</keyword>
<dbReference type="RefSeq" id="XP_007754072.1">
    <property type="nucleotide sequence ID" value="XM_007755882.1"/>
</dbReference>
<evidence type="ECO:0000256" key="8">
    <source>
        <dbReference type="ARBA" id="ARBA00023288"/>
    </source>
</evidence>
<reference evidence="12 13" key="1">
    <citation type="submission" date="2013-03" db="EMBL/GenBank/DDBJ databases">
        <title>The Genome Sequence of Cladophialophora yegresii CBS 114405.</title>
        <authorList>
            <consortium name="The Broad Institute Genomics Platform"/>
            <person name="Cuomo C."/>
            <person name="de Hoog S."/>
            <person name="Gorbushina A."/>
            <person name="Walker B."/>
            <person name="Young S.K."/>
            <person name="Zeng Q."/>
            <person name="Gargeya S."/>
            <person name="Fitzgerald M."/>
            <person name="Haas B."/>
            <person name="Abouelleil A."/>
            <person name="Allen A.W."/>
            <person name="Alvarado L."/>
            <person name="Arachchi H.M."/>
            <person name="Berlin A.M."/>
            <person name="Chapman S.B."/>
            <person name="Gainer-Dewar J."/>
            <person name="Goldberg J."/>
            <person name="Griggs A."/>
            <person name="Gujja S."/>
            <person name="Hansen M."/>
            <person name="Howarth C."/>
            <person name="Imamovic A."/>
            <person name="Ireland A."/>
            <person name="Larimer J."/>
            <person name="McCowan C."/>
            <person name="Murphy C."/>
            <person name="Pearson M."/>
            <person name="Poon T.W."/>
            <person name="Priest M."/>
            <person name="Roberts A."/>
            <person name="Saif S."/>
            <person name="Shea T."/>
            <person name="Sisk P."/>
            <person name="Sykes S."/>
            <person name="Wortman J."/>
            <person name="Nusbaum C."/>
            <person name="Birren B."/>
        </authorList>
    </citation>
    <scope>NUCLEOTIDE SEQUENCE [LARGE SCALE GENOMIC DNA]</scope>
    <source>
        <strain evidence="12 13">CBS 114405</strain>
    </source>
</reference>
<dbReference type="GO" id="GO:0005576">
    <property type="term" value="C:extracellular region"/>
    <property type="evidence" value="ECO:0007669"/>
    <property type="project" value="UniProtKB-SubCell"/>
</dbReference>
<dbReference type="AlphaFoldDB" id="W9WKI4"/>
<evidence type="ECO:0000256" key="4">
    <source>
        <dbReference type="ARBA" id="ARBA00022525"/>
    </source>
</evidence>
<keyword evidence="5" id="KW-0472">Membrane</keyword>
<gene>
    <name evidence="12" type="ORF">A1O7_01846</name>
</gene>
<keyword evidence="8" id="KW-0449">Lipoprotein</keyword>
<dbReference type="Proteomes" id="UP000019473">
    <property type="component" value="Unassembled WGS sequence"/>
</dbReference>
<evidence type="ECO:0000259" key="11">
    <source>
        <dbReference type="Pfam" id="PF05730"/>
    </source>
</evidence>
<dbReference type="Pfam" id="PF05730">
    <property type="entry name" value="CFEM"/>
    <property type="match status" value="1"/>
</dbReference>
<keyword evidence="13" id="KW-1185">Reference proteome</keyword>
<evidence type="ECO:0000256" key="10">
    <source>
        <dbReference type="SAM" id="SignalP"/>
    </source>
</evidence>
<proteinExistence type="inferred from homology"/>
<dbReference type="OrthoDB" id="4160532at2759"/>
<dbReference type="GeneID" id="19176457"/>
<evidence type="ECO:0000256" key="5">
    <source>
        <dbReference type="ARBA" id="ARBA00022622"/>
    </source>
</evidence>
<evidence type="ECO:0000256" key="9">
    <source>
        <dbReference type="SAM" id="MobiDB-lite"/>
    </source>
</evidence>
<evidence type="ECO:0000256" key="7">
    <source>
        <dbReference type="ARBA" id="ARBA00023157"/>
    </source>
</evidence>
<accession>W9WKI4</accession>